<dbReference type="InterPro" id="IPR052179">
    <property type="entry name" value="DD-CPase-like"/>
</dbReference>
<dbReference type="Gene3D" id="3.30.1380.10">
    <property type="match status" value="1"/>
</dbReference>
<dbReference type="InterPro" id="IPR003709">
    <property type="entry name" value="VanY-like_core_dom"/>
</dbReference>
<evidence type="ECO:0000259" key="1">
    <source>
        <dbReference type="Pfam" id="PF02557"/>
    </source>
</evidence>
<reference evidence="2" key="1">
    <citation type="submission" date="2024-07" db="EMBL/GenBank/DDBJ databases">
        <authorList>
            <person name="Biller S.J."/>
        </authorList>
    </citation>
    <scope>NUCLEOTIDE SEQUENCE</scope>
    <source>
        <strain evidence="2">WC2420</strain>
    </source>
</reference>
<keyword evidence="2" id="KW-0378">Hydrolase</keyword>
<dbReference type="AlphaFoldDB" id="A0AB39VUL2"/>
<name>A0AB39VUL2_9GAMM</name>
<dbReference type="GO" id="GO:0004180">
    <property type="term" value="F:carboxypeptidase activity"/>
    <property type="evidence" value="ECO:0007669"/>
    <property type="project" value="UniProtKB-KW"/>
</dbReference>
<dbReference type="EMBL" id="CP165628">
    <property type="protein sequence ID" value="XDU73329.1"/>
    <property type="molecule type" value="Genomic_DNA"/>
</dbReference>
<gene>
    <name evidence="2" type="ORF">AB3G37_04245</name>
</gene>
<sequence length="204" mass="22929">MTLKTSITKTSITKTSTQPEADLGIAIENQAQIVDWLGKLGIRSEVIAHRTLPFFPQVDEKSLVTAQTNADGKAFLLTLEAASAWWKMCESAKVDGIELYLVSAFRSVEYQMNLIKIKQQLGIPPEEFFTYLAPPGCSEHHTGCAIDINTPDCDEVSGVFGDTPAFEWLRDNALRFGFKMSFPLNNPWGFIYEPWHWCWHPAAD</sequence>
<dbReference type="SUPFAM" id="SSF55166">
    <property type="entry name" value="Hedgehog/DD-peptidase"/>
    <property type="match status" value="1"/>
</dbReference>
<feature type="domain" description="D-alanyl-D-alanine carboxypeptidase-like core" evidence="1">
    <location>
        <begin position="77"/>
        <end position="201"/>
    </location>
</feature>
<dbReference type="InterPro" id="IPR009045">
    <property type="entry name" value="Zn_M74/Hedgehog-like"/>
</dbReference>
<dbReference type="Pfam" id="PF02557">
    <property type="entry name" value="VanY"/>
    <property type="match status" value="1"/>
</dbReference>
<proteinExistence type="predicted"/>
<dbReference type="InterPro" id="IPR058193">
    <property type="entry name" value="VanY/YodJ_core_dom"/>
</dbReference>
<dbReference type="RefSeq" id="WP_369789807.1">
    <property type="nucleotide sequence ID" value="NZ_CP165628.1"/>
</dbReference>
<keyword evidence="2" id="KW-0121">Carboxypeptidase</keyword>
<dbReference type="CDD" id="cd14852">
    <property type="entry name" value="LD-carboxypeptidase"/>
    <property type="match status" value="1"/>
</dbReference>
<keyword evidence="2" id="KW-0645">Protease</keyword>
<organism evidence="2">
    <name type="scientific">Rouxiella sp. WC2420</name>
    <dbReference type="NCBI Taxonomy" id="3234145"/>
    <lineage>
        <taxon>Bacteria</taxon>
        <taxon>Pseudomonadati</taxon>
        <taxon>Pseudomonadota</taxon>
        <taxon>Gammaproteobacteria</taxon>
        <taxon>Enterobacterales</taxon>
        <taxon>Yersiniaceae</taxon>
        <taxon>Rouxiella</taxon>
    </lineage>
</organism>
<dbReference type="GO" id="GO:0006508">
    <property type="term" value="P:proteolysis"/>
    <property type="evidence" value="ECO:0007669"/>
    <property type="project" value="InterPro"/>
</dbReference>
<protein>
    <submittedName>
        <fullName evidence="2">M15 family metallopeptidase</fullName>
        <ecNumber evidence="2">3.4.17.-</ecNumber>
    </submittedName>
</protein>
<accession>A0AB39VUL2</accession>
<dbReference type="PANTHER" id="PTHR34385:SF1">
    <property type="entry name" value="PEPTIDOGLYCAN L-ALANYL-D-GLUTAMATE ENDOPEPTIDASE CWLK"/>
    <property type="match status" value="1"/>
</dbReference>
<dbReference type="EC" id="3.4.17.-" evidence="2"/>
<evidence type="ECO:0000313" key="2">
    <source>
        <dbReference type="EMBL" id="XDU73329.1"/>
    </source>
</evidence>
<dbReference type="PANTHER" id="PTHR34385">
    <property type="entry name" value="D-ALANYL-D-ALANINE CARBOXYPEPTIDASE"/>
    <property type="match status" value="1"/>
</dbReference>